<gene>
    <name evidence="1" type="ORF">ACJIZ3_006522</name>
</gene>
<evidence type="ECO:0000313" key="1">
    <source>
        <dbReference type="EMBL" id="KAL3820617.1"/>
    </source>
</evidence>
<accession>A0ABD3S829</accession>
<reference evidence="1 2" key="1">
    <citation type="submission" date="2024-12" db="EMBL/GenBank/DDBJ databases">
        <title>The unique morphological basis and parallel evolutionary history of personate flowers in Penstemon.</title>
        <authorList>
            <person name="Depatie T.H."/>
            <person name="Wessinger C.A."/>
        </authorList>
    </citation>
    <scope>NUCLEOTIDE SEQUENCE [LARGE SCALE GENOMIC DNA]</scope>
    <source>
        <strain evidence="1">WTNN_2</strain>
        <tissue evidence="1">Leaf</tissue>
    </source>
</reference>
<sequence length="74" mass="8754">MDVFRCSSGFNLTRPHRPHRIPLRQRIISVRSSYSLPFAEEKAKYYEHLQAAVDVVERACRLCVDVITSFYFYI</sequence>
<name>A0ABD3S829_9LAMI</name>
<evidence type="ECO:0000313" key="2">
    <source>
        <dbReference type="Proteomes" id="UP001634393"/>
    </source>
</evidence>
<dbReference type="Proteomes" id="UP001634393">
    <property type="component" value="Unassembled WGS sequence"/>
</dbReference>
<proteinExistence type="predicted"/>
<dbReference type="EMBL" id="JBJXBP010000007">
    <property type="protein sequence ID" value="KAL3820617.1"/>
    <property type="molecule type" value="Genomic_DNA"/>
</dbReference>
<keyword evidence="2" id="KW-1185">Reference proteome</keyword>
<comment type="caution">
    <text evidence="1">The sequence shown here is derived from an EMBL/GenBank/DDBJ whole genome shotgun (WGS) entry which is preliminary data.</text>
</comment>
<protein>
    <submittedName>
        <fullName evidence="1">Uncharacterized protein</fullName>
    </submittedName>
</protein>
<organism evidence="1 2">
    <name type="scientific">Penstemon smallii</name>
    <dbReference type="NCBI Taxonomy" id="265156"/>
    <lineage>
        <taxon>Eukaryota</taxon>
        <taxon>Viridiplantae</taxon>
        <taxon>Streptophyta</taxon>
        <taxon>Embryophyta</taxon>
        <taxon>Tracheophyta</taxon>
        <taxon>Spermatophyta</taxon>
        <taxon>Magnoliopsida</taxon>
        <taxon>eudicotyledons</taxon>
        <taxon>Gunneridae</taxon>
        <taxon>Pentapetalae</taxon>
        <taxon>asterids</taxon>
        <taxon>lamiids</taxon>
        <taxon>Lamiales</taxon>
        <taxon>Plantaginaceae</taxon>
        <taxon>Cheloneae</taxon>
        <taxon>Penstemon</taxon>
    </lineage>
</organism>
<dbReference type="AlphaFoldDB" id="A0ABD3S829"/>